<dbReference type="Proteomes" id="UP000273643">
    <property type="component" value="Unassembled WGS sequence"/>
</dbReference>
<dbReference type="RefSeq" id="WP_123637676.1">
    <property type="nucleotide sequence ID" value="NZ_RJUK01000001.1"/>
</dbReference>
<organism evidence="1 2">
    <name type="scientific">Marinimicrobium koreense</name>
    <dbReference type="NCBI Taxonomy" id="306545"/>
    <lineage>
        <taxon>Bacteria</taxon>
        <taxon>Pseudomonadati</taxon>
        <taxon>Pseudomonadota</taxon>
        <taxon>Gammaproteobacteria</taxon>
        <taxon>Cellvibrionales</taxon>
        <taxon>Cellvibrionaceae</taxon>
        <taxon>Marinimicrobium</taxon>
    </lineage>
</organism>
<proteinExistence type="predicted"/>
<accession>A0A3N1NNY7</accession>
<dbReference type="AlphaFoldDB" id="A0A3N1NNY7"/>
<gene>
    <name evidence="1" type="ORF">EDC38_1149</name>
</gene>
<name>A0A3N1NNY7_9GAMM</name>
<evidence type="ECO:0000313" key="2">
    <source>
        <dbReference type="Proteomes" id="UP000273643"/>
    </source>
</evidence>
<protein>
    <recommendedName>
        <fullName evidence="3">Type II restriction enzyme</fullName>
    </recommendedName>
</protein>
<sequence>MSYESQVFKIPRESEDYEECSTFVTNTVEEIIKNAIESGQNKIFINTNLKLGLPMENINKIAGPFVEAWASETFQLIADDKSNKYSLMNVEAVERLHMADVILQFKRQRKVESGVTAEVDVKATAEDIDNSGKSPNITSFARIRTAYVEDPDYIFIILSLKHRVYSTRNQESGLMDGIMEVVKYNAYDLKYISSRDLNYNPALGTGQIQVRDIHYVDIEKRNTWEFCQLLDKKYLQSSRRTFEQWLSLAETKGWIKKDD</sequence>
<dbReference type="EMBL" id="RJUK01000001">
    <property type="protein sequence ID" value="ROQ20542.1"/>
    <property type="molecule type" value="Genomic_DNA"/>
</dbReference>
<comment type="caution">
    <text evidence="1">The sequence shown here is derived from an EMBL/GenBank/DDBJ whole genome shotgun (WGS) entry which is preliminary data.</text>
</comment>
<evidence type="ECO:0000313" key="1">
    <source>
        <dbReference type="EMBL" id="ROQ20542.1"/>
    </source>
</evidence>
<keyword evidence="2" id="KW-1185">Reference proteome</keyword>
<reference evidence="1 2" key="1">
    <citation type="submission" date="2018-11" db="EMBL/GenBank/DDBJ databases">
        <title>Genomic Encyclopedia of Type Strains, Phase IV (KMG-IV): sequencing the most valuable type-strain genomes for metagenomic binning, comparative biology and taxonomic classification.</title>
        <authorList>
            <person name="Goeker M."/>
        </authorList>
    </citation>
    <scope>NUCLEOTIDE SEQUENCE [LARGE SCALE GENOMIC DNA]</scope>
    <source>
        <strain evidence="1 2">DSM 16974</strain>
    </source>
</reference>
<evidence type="ECO:0008006" key="3">
    <source>
        <dbReference type="Google" id="ProtNLM"/>
    </source>
</evidence>
<dbReference type="OrthoDB" id="7055690at2"/>